<dbReference type="InterPro" id="IPR018289">
    <property type="entry name" value="MULE_transposase_dom"/>
</dbReference>
<feature type="region of interest" description="Disordered" evidence="7">
    <location>
        <begin position="1"/>
        <end position="58"/>
    </location>
</feature>
<dbReference type="Proteomes" id="UP001141806">
    <property type="component" value="Unassembled WGS sequence"/>
</dbReference>
<evidence type="ECO:0000256" key="4">
    <source>
        <dbReference type="ARBA" id="ARBA00022833"/>
    </source>
</evidence>
<organism evidence="9 10">
    <name type="scientific">Protea cynaroides</name>
    <dbReference type="NCBI Taxonomy" id="273540"/>
    <lineage>
        <taxon>Eukaryota</taxon>
        <taxon>Viridiplantae</taxon>
        <taxon>Streptophyta</taxon>
        <taxon>Embryophyta</taxon>
        <taxon>Tracheophyta</taxon>
        <taxon>Spermatophyta</taxon>
        <taxon>Magnoliopsida</taxon>
        <taxon>Proteales</taxon>
        <taxon>Proteaceae</taxon>
        <taxon>Protea</taxon>
    </lineage>
</organism>
<dbReference type="GO" id="GO:0008270">
    <property type="term" value="F:zinc ion binding"/>
    <property type="evidence" value="ECO:0007669"/>
    <property type="project" value="UniProtKB-UniRule"/>
</dbReference>
<dbReference type="Pfam" id="PF04434">
    <property type="entry name" value="SWIM"/>
    <property type="match status" value="1"/>
</dbReference>
<dbReference type="SMART" id="SM00575">
    <property type="entry name" value="ZnF_PMZ"/>
    <property type="match status" value="1"/>
</dbReference>
<evidence type="ECO:0000313" key="9">
    <source>
        <dbReference type="EMBL" id="KAJ4979315.1"/>
    </source>
</evidence>
<evidence type="ECO:0000256" key="7">
    <source>
        <dbReference type="SAM" id="MobiDB-lite"/>
    </source>
</evidence>
<dbReference type="GO" id="GO:0005634">
    <property type="term" value="C:nucleus"/>
    <property type="evidence" value="ECO:0007669"/>
    <property type="project" value="UniProtKB-SubCell"/>
</dbReference>
<dbReference type="OrthoDB" id="1927586at2759"/>
<dbReference type="InterPro" id="IPR006564">
    <property type="entry name" value="Znf_PMZ"/>
</dbReference>
<comment type="caution">
    <text evidence="9">The sequence shown here is derived from an EMBL/GenBank/DDBJ whole genome shotgun (WGS) entry which is preliminary data.</text>
</comment>
<evidence type="ECO:0000256" key="5">
    <source>
        <dbReference type="PROSITE-ProRule" id="PRU00325"/>
    </source>
</evidence>
<sequence length="888" mass="100449">MEVEVIDVEEENMACRAGAEEGDPEPNGSGTEAKMNNNPTENEEHAQDEDGSAEPSVGMEFDSEDAAKTFYDAYARRVGFSTRTSHFNRSKPDATIAFREFVCSREGLKKKNVESCNAMLKIERKDTEKWIVTKFVKEHNHSTVSPSKVHYLRPRRHFAGAAKNDGYQGVQVLPSGIMYVQMDGNRVSVEATRAVRNTPVDSIRSPRNVGPANYARTSGRKKTLGRDAPNLLEYLKRMQAENPGFYYAIQLDDDNCMTNVFWADARCRTAYSHFGDAVTFDTMYRPNQYRVPFAPFTGVNHHGQMVLFGCALLLDESEASFVWLFKTWLGAMNSHPPVSIITDQDRAIQTAVAQVFPGTRHRICKWHILREGQERLAHVCHAQPTFQGDLYNCINLTETIGEFESSWASLLDKYDLRENDWLQALYNARQHWVPVYFRDTFFAAISPNQGYETITSFFDGYVNQQTTLPLFFKQYERALESWFEREVEADFDTICTTPVLKTPSPMEKQAANLYTKKIFTKFQEELVETFVYTANKIEGDGATSTYRVAKFEDDHKAYIVTLNVPEMRASCSCRMFEFSGILCRHVLTVFTVTNVLTLPSHYILKRWTRNAKSWAGSDERSGDLQGQETMTARYNNLCREAIKYAEEGAIAVETYNVAMGALRDGSKKIAAGKKNVARVTPPTSQITGSIQEDSAKKTPMQLSDMTPTLWPRQDELTRRFNLNDVGPPIQSVADLNLPRMAPISLHQDDGPPDNMVVLPCLKSMTWVMENKNSTPANRVAVINLKLQDYSKAPSGESEVKFQLSRVTLEPMLRSMAYISEQLSTPANRVAVINLKLQDTETTSGETEVKFQVSRDTLGAMLRSMAYIREQLSNVAEPQSEPSSKKQRL</sequence>
<accession>A0A9Q0R0W1</accession>
<feature type="domain" description="SWIM-type" evidence="8">
    <location>
        <begin position="558"/>
        <end position="594"/>
    </location>
</feature>
<dbReference type="PROSITE" id="PS50966">
    <property type="entry name" value="ZF_SWIM"/>
    <property type="match status" value="1"/>
</dbReference>
<keyword evidence="10" id="KW-1185">Reference proteome</keyword>
<dbReference type="PANTHER" id="PTHR31669">
    <property type="entry name" value="PROTEIN FAR1-RELATED SEQUENCE 10-RELATED"/>
    <property type="match status" value="1"/>
</dbReference>
<evidence type="ECO:0000256" key="3">
    <source>
        <dbReference type="ARBA" id="ARBA00022771"/>
    </source>
</evidence>
<dbReference type="InterPro" id="IPR007527">
    <property type="entry name" value="Znf_SWIM"/>
</dbReference>
<dbReference type="Pfam" id="PF03101">
    <property type="entry name" value="FAR1"/>
    <property type="match status" value="1"/>
</dbReference>
<dbReference type="AlphaFoldDB" id="A0A9Q0R0W1"/>
<comment type="subcellular location">
    <subcellularLocation>
        <location evidence="6">Nucleus</location>
    </subcellularLocation>
</comment>
<dbReference type="PANTHER" id="PTHR31669:SF160">
    <property type="entry name" value="PROTEIN FAR1-RELATED SEQUENCE"/>
    <property type="match status" value="1"/>
</dbReference>
<keyword evidence="4 6" id="KW-0862">Zinc</keyword>
<dbReference type="GO" id="GO:0006355">
    <property type="term" value="P:regulation of DNA-templated transcription"/>
    <property type="evidence" value="ECO:0007669"/>
    <property type="project" value="UniProtKB-UniRule"/>
</dbReference>
<keyword evidence="6" id="KW-0539">Nucleus</keyword>
<protein>
    <recommendedName>
        <fullName evidence="6">Protein FAR1-RELATED SEQUENCE</fullName>
    </recommendedName>
</protein>
<evidence type="ECO:0000259" key="8">
    <source>
        <dbReference type="PROSITE" id="PS50966"/>
    </source>
</evidence>
<keyword evidence="3 5" id="KW-0863">Zinc-finger</keyword>
<evidence type="ECO:0000256" key="2">
    <source>
        <dbReference type="ARBA" id="ARBA00022723"/>
    </source>
</evidence>
<keyword evidence="2 6" id="KW-0479">Metal-binding</keyword>
<evidence type="ECO:0000313" key="10">
    <source>
        <dbReference type="Proteomes" id="UP001141806"/>
    </source>
</evidence>
<feature type="compositionally biased region" description="Acidic residues" evidence="7">
    <location>
        <begin position="1"/>
        <end position="12"/>
    </location>
</feature>
<proteinExistence type="inferred from homology"/>
<evidence type="ECO:0000256" key="1">
    <source>
        <dbReference type="ARBA" id="ARBA00005889"/>
    </source>
</evidence>
<comment type="function">
    <text evidence="6">Putative transcription activator involved in regulating light control of development.</text>
</comment>
<name>A0A9Q0R0W1_9MAGN</name>
<dbReference type="Pfam" id="PF10551">
    <property type="entry name" value="MULE"/>
    <property type="match status" value="1"/>
</dbReference>
<feature type="compositionally biased region" description="Polar residues" evidence="7">
    <location>
        <begin position="28"/>
        <end position="40"/>
    </location>
</feature>
<evidence type="ECO:0000256" key="6">
    <source>
        <dbReference type="RuleBase" id="RU367018"/>
    </source>
</evidence>
<dbReference type="InterPro" id="IPR031052">
    <property type="entry name" value="FHY3/FAR1"/>
</dbReference>
<comment type="similarity">
    <text evidence="1 6">Belongs to the FHY3/FAR1 family.</text>
</comment>
<gene>
    <name evidence="9" type="ORF">NE237_010095</name>
</gene>
<reference evidence="9" key="1">
    <citation type="journal article" date="2023" name="Plant J.">
        <title>The genome of the king protea, Protea cynaroides.</title>
        <authorList>
            <person name="Chang J."/>
            <person name="Duong T.A."/>
            <person name="Schoeman C."/>
            <person name="Ma X."/>
            <person name="Roodt D."/>
            <person name="Barker N."/>
            <person name="Li Z."/>
            <person name="Van de Peer Y."/>
            <person name="Mizrachi E."/>
        </authorList>
    </citation>
    <scope>NUCLEOTIDE SEQUENCE</scope>
    <source>
        <tissue evidence="9">Young leaves</tissue>
    </source>
</reference>
<dbReference type="InterPro" id="IPR004330">
    <property type="entry name" value="FAR1_DNA_bnd_dom"/>
</dbReference>
<feature type="region of interest" description="Disordered" evidence="7">
    <location>
        <begin position="201"/>
        <end position="220"/>
    </location>
</feature>
<dbReference type="EMBL" id="JAMYWD010000002">
    <property type="protein sequence ID" value="KAJ4979315.1"/>
    <property type="molecule type" value="Genomic_DNA"/>
</dbReference>